<reference evidence="1" key="1">
    <citation type="submission" date="2021-01" db="EMBL/GenBank/DDBJ databases">
        <authorList>
            <consortium name="Genoscope - CEA"/>
            <person name="William W."/>
        </authorList>
    </citation>
    <scope>NUCLEOTIDE SEQUENCE</scope>
</reference>
<evidence type="ECO:0000313" key="1">
    <source>
        <dbReference type="EMBL" id="CAD8130752.1"/>
    </source>
</evidence>
<sequence length="62" mass="7443">MYVSFLIKSQMNSRNQGRFLNEMTKQIIASQQKNSLFNEIFQESFIEIKINQCDFYIEIIDN</sequence>
<gene>
    <name evidence="1" type="ORF">PSON_ATCC_30995.1.T3240003</name>
</gene>
<dbReference type="EMBL" id="CAJJDN010000324">
    <property type="protein sequence ID" value="CAD8130752.1"/>
    <property type="molecule type" value="Genomic_DNA"/>
</dbReference>
<comment type="caution">
    <text evidence="1">The sequence shown here is derived from an EMBL/GenBank/DDBJ whole genome shotgun (WGS) entry which is preliminary data.</text>
</comment>
<dbReference type="Proteomes" id="UP000692954">
    <property type="component" value="Unassembled WGS sequence"/>
</dbReference>
<keyword evidence="2" id="KW-1185">Reference proteome</keyword>
<accession>A0A8S1RTT8</accession>
<evidence type="ECO:0000313" key="2">
    <source>
        <dbReference type="Proteomes" id="UP000692954"/>
    </source>
</evidence>
<proteinExistence type="predicted"/>
<organism evidence="1 2">
    <name type="scientific">Paramecium sonneborni</name>
    <dbReference type="NCBI Taxonomy" id="65129"/>
    <lineage>
        <taxon>Eukaryota</taxon>
        <taxon>Sar</taxon>
        <taxon>Alveolata</taxon>
        <taxon>Ciliophora</taxon>
        <taxon>Intramacronucleata</taxon>
        <taxon>Oligohymenophorea</taxon>
        <taxon>Peniculida</taxon>
        <taxon>Parameciidae</taxon>
        <taxon>Paramecium</taxon>
    </lineage>
</organism>
<dbReference type="AlphaFoldDB" id="A0A8S1RTT8"/>
<name>A0A8S1RTT8_9CILI</name>
<protein>
    <submittedName>
        <fullName evidence="1">Uncharacterized protein</fullName>
    </submittedName>
</protein>